<reference evidence="1 2" key="1">
    <citation type="submission" date="2011-09" db="EMBL/GenBank/DDBJ databases">
        <authorList>
            <person name="Weinstock G."/>
            <person name="Sodergren E."/>
            <person name="Clifton S."/>
            <person name="Fulton L."/>
            <person name="Fulton B."/>
            <person name="Courtney L."/>
            <person name="Fronick C."/>
            <person name="Harrison M."/>
            <person name="Strong C."/>
            <person name="Farmer C."/>
            <person name="Delahaunty K."/>
            <person name="Markovic C."/>
            <person name="Hall O."/>
            <person name="Minx P."/>
            <person name="Tomlinson C."/>
            <person name="Mitreva M."/>
            <person name="Hou S."/>
            <person name="Chen J."/>
            <person name="Wollam A."/>
            <person name="Pepin K.H."/>
            <person name="Johnson M."/>
            <person name="Bhonagiri V."/>
            <person name="Zhang X."/>
            <person name="Suruliraj S."/>
            <person name="Warren W."/>
            <person name="Chinwalla A."/>
            <person name="Mardis E.R."/>
            <person name="Wilson R.K."/>
        </authorList>
    </citation>
    <scope>NUCLEOTIDE SEQUENCE [LARGE SCALE GENOMIC DNA]</scope>
    <source>
        <strain evidence="1 2">F0435</strain>
    </source>
</reference>
<name>H1LF06_9LACO</name>
<comment type="caution">
    <text evidence="1">The sequence shown here is derived from an EMBL/GenBank/DDBJ whole genome shotgun (WGS) entry which is preliminary data.</text>
</comment>
<dbReference type="OrthoDB" id="1908548at2"/>
<proteinExistence type="predicted"/>
<evidence type="ECO:0000313" key="2">
    <source>
        <dbReference type="Proteomes" id="UP000005025"/>
    </source>
</evidence>
<organism evidence="1 2">
    <name type="scientific">Lentilactobacillus kisonensis F0435</name>
    <dbReference type="NCBI Taxonomy" id="797516"/>
    <lineage>
        <taxon>Bacteria</taxon>
        <taxon>Bacillati</taxon>
        <taxon>Bacillota</taxon>
        <taxon>Bacilli</taxon>
        <taxon>Lactobacillales</taxon>
        <taxon>Lactobacillaceae</taxon>
        <taxon>Lentilactobacillus</taxon>
    </lineage>
</organism>
<dbReference type="EMBL" id="AGRJ01000110">
    <property type="protein sequence ID" value="EHO52245.1"/>
    <property type="molecule type" value="Genomic_DNA"/>
</dbReference>
<dbReference type="PATRIC" id="fig|797516.3.peg.1058"/>
<dbReference type="Pfam" id="PF07352">
    <property type="entry name" value="Phage_Mu_Gam"/>
    <property type="match status" value="1"/>
</dbReference>
<dbReference type="Proteomes" id="UP000005025">
    <property type="component" value="Unassembled WGS sequence"/>
</dbReference>
<protein>
    <recommendedName>
        <fullName evidence="3">Bacteriophage Mu Gam like protein</fullName>
    </recommendedName>
</protein>
<dbReference type="SUPFAM" id="SSF161266">
    <property type="entry name" value="Gam-like"/>
    <property type="match status" value="1"/>
</dbReference>
<dbReference type="AlphaFoldDB" id="H1LF06"/>
<dbReference type="RefSeq" id="WP_008856359.1">
    <property type="nucleotide sequence ID" value="NZ_JH591026.1"/>
</dbReference>
<dbReference type="HOGENOM" id="CLU_109237_1_0_9"/>
<evidence type="ECO:0000313" key="1">
    <source>
        <dbReference type="EMBL" id="EHO52245.1"/>
    </source>
</evidence>
<dbReference type="GO" id="GO:0042262">
    <property type="term" value="P:DNA protection"/>
    <property type="evidence" value="ECO:0007669"/>
    <property type="project" value="InterPro"/>
</dbReference>
<dbReference type="STRING" id="797516.HMPREF9104_01182"/>
<evidence type="ECO:0008006" key="3">
    <source>
        <dbReference type="Google" id="ProtNLM"/>
    </source>
</evidence>
<gene>
    <name evidence="1" type="ORF">HMPREF9104_01182</name>
</gene>
<dbReference type="InterPro" id="IPR009951">
    <property type="entry name" value="Host-nuc_inhib_Gam"/>
</dbReference>
<sequence>MSALSKLDLENDEQTTEKPKFEVHDLSSATWVMRKLRDFDDQDAEVKQAAKEQIEDVEEQIEDIEKWQQKELDKNESSREYMQGLLSDYLHELRQSDKKAKISTPYGTVSTRKQREGVNWPNDKKLIQSLTDQGLTDFLEPNPKPDKEAIKKNFHFVGDHYISDDGVILDGPTIKPATEKTTFKFNRKAVIK</sequence>
<dbReference type="GO" id="GO:0003690">
    <property type="term" value="F:double-stranded DNA binding"/>
    <property type="evidence" value="ECO:0007669"/>
    <property type="project" value="InterPro"/>
</dbReference>
<accession>H1LF06</accession>